<dbReference type="SUPFAM" id="SSF54975">
    <property type="entry name" value="Acylphosphatase/BLUF domain-like"/>
    <property type="match status" value="1"/>
</dbReference>
<comment type="similarity">
    <text evidence="1 6">Belongs to the acylphosphatase family.</text>
</comment>
<keyword evidence="4 5" id="KW-0378">Hydrolase</keyword>
<protein>
    <recommendedName>
        <fullName evidence="2 4">Acylphosphatase</fullName>
        <ecNumber evidence="2 4">3.6.1.7</ecNumber>
    </recommendedName>
</protein>
<dbReference type="EC" id="3.6.1.7" evidence="2 4"/>
<dbReference type="RefSeq" id="WP_133957638.1">
    <property type="nucleotide sequence ID" value="NZ_SORI01000009.1"/>
</dbReference>
<name>A0A4R8M4H4_9BACT</name>
<gene>
    <name evidence="8" type="ORF">C8D99_10927</name>
</gene>
<evidence type="ECO:0000313" key="9">
    <source>
        <dbReference type="Proteomes" id="UP000295066"/>
    </source>
</evidence>
<dbReference type="PROSITE" id="PS51160">
    <property type="entry name" value="ACYLPHOSPHATASE_3"/>
    <property type="match status" value="1"/>
</dbReference>
<dbReference type="PANTHER" id="PTHR47268">
    <property type="entry name" value="ACYLPHOSPHATASE"/>
    <property type="match status" value="1"/>
</dbReference>
<dbReference type="InterPro" id="IPR036046">
    <property type="entry name" value="Acylphosphatase-like_dom_sf"/>
</dbReference>
<dbReference type="GO" id="GO:0003998">
    <property type="term" value="F:acylphosphatase activity"/>
    <property type="evidence" value="ECO:0007669"/>
    <property type="project" value="UniProtKB-EC"/>
</dbReference>
<evidence type="ECO:0000256" key="3">
    <source>
        <dbReference type="ARBA" id="ARBA00047645"/>
    </source>
</evidence>
<dbReference type="InterPro" id="IPR020456">
    <property type="entry name" value="Acylphosphatase"/>
</dbReference>
<feature type="active site" evidence="4">
    <location>
        <position position="36"/>
    </location>
</feature>
<dbReference type="Pfam" id="PF00708">
    <property type="entry name" value="Acylphosphatase"/>
    <property type="match status" value="1"/>
</dbReference>
<comment type="caution">
    <text evidence="8">The sequence shown here is derived from an EMBL/GenBank/DDBJ whole genome shotgun (WGS) entry which is preliminary data.</text>
</comment>
<accession>A0A4R8M4H4</accession>
<comment type="catalytic activity">
    <reaction evidence="3 4 5">
        <text>an acyl phosphate + H2O = a carboxylate + phosphate + H(+)</text>
        <dbReference type="Rhea" id="RHEA:14965"/>
        <dbReference type="ChEBI" id="CHEBI:15377"/>
        <dbReference type="ChEBI" id="CHEBI:15378"/>
        <dbReference type="ChEBI" id="CHEBI:29067"/>
        <dbReference type="ChEBI" id="CHEBI:43474"/>
        <dbReference type="ChEBI" id="CHEBI:59918"/>
        <dbReference type="EC" id="3.6.1.7"/>
    </reaction>
</comment>
<dbReference type="InterPro" id="IPR017968">
    <property type="entry name" value="Acylphosphatase_CS"/>
</dbReference>
<evidence type="ECO:0000256" key="1">
    <source>
        <dbReference type="ARBA" id="ARBA00005614"/>
    </source>
</evidence>
<organism evidence="8 9">
    <name type="scientific">Aminivibrio pyruvatiphilus</name>
    <dbReference type="NCBI Taxonomy" id="1005740"/>
    <lineage>
        <taxon>Bacteria</taxon>
        <taxon>Thermotogati</taxon>
        <taxon>Synergistota</taxon>
        <taxon>Synergistia</taxon>
        <taxon>Synergistales</taxon>
        <taxon>Aminobacteriaceae</taxon>
        <taxon>Aminivibrio</taxon>
    </lineage>
</organism>
<dbReference type="EMBL" id="SORI01000009">
    <property type="protein sequence ID" value="TDY60173.1"/>
    <property type="molecule type" value="Genomic_DNA"/>
</dbReference>
<proteinExistence type="inferred from homology"/>
<reference evidence="8 9" key="1">
    <citation type="submission" date="2019-03" db="EMBL/GenBank/DDBJ databases">
        <title>Genomic Encyclopedia of Type Strains, Phase IV (KMG-IV): sequencing the most valuable type-strain genomes for metagenomic binning, comparative biology and taxonomic classification.</title>
        <authorList>
            <person name="Goeker M."/>
        </authorList>
    </citation>
    <scope>NUCLEOTIDE SEQUENCE [LARGE SCALE GENOMIC DNA]</scope>
    <source>
        <strain evidence="8 9">DSM 25964</strain>
    </source>
</reference>
<dbReference type="Gene3D" id="3.30.70.100">
    <property type="match status" value="1"/>
</dbReference>
<evidence type="ECO:0000256" key="2">
    <source>
        <dbReference type="ARBA" id="ARBA00012150"/>
    </source>
</evidence>
<evidence type="ECO:0000259" key="7">
    <source>
        <dbReference type="PROSITE" id="PS51160"/>
    </source>
</evidence>
<dbReference type="InterPro" id="IPR001792">
    <property type="entry name" value="Acylphosphatase-like_dom"/>
</dbReference>
<evidence type="ECO:0000313" key="8">
    <source>
        <dbReference type="EMBL" id="TDY60173.1"/>
    </source>
</evidence>
<dbReference type="PROSITE" id="PS00151">
    <property type="entry name" value="ACYLPHOSPHATASE_2"/>
    <property type="match status" value="1"/>
</dbReference>
<dbReference type="PROSITE" id="PS00150">
    <property type="entry name" value="ACYLPHOSPHATASE_1"/>
    <property type="match status" value="1"/>
</dbReference>
<evidence type="ECO:0000256" key="5">
    <source>
        <dbReference type="RuleBase" id="RU000553"/>
    </source>
</evidence>
<dbReference type="AlphaFoldDB" id="A0A4R8M4H4"/>
<evidence type="ECO:0000256" key="4">
    <source>
        <dbReference type="PROSITE-ProRule" id="PRU00520"/>
    </source>
</evidence>
<dbReference type="PANTHER" id="PTHR47268:SF4">
    <property type="entry name" value="ACYLPHOSPHATASE"/>
    <property type="match status" value="1"/>
</dbReference>
<dbReference type="OrthoDB" id="9808093at2"/>
<keyword evidence="9" id="KW-1185">Reference proteome</keyword>
<evidence type="ECO:0000256" key="6">
    <source>
        <dbReference type="RuleBase" id="RU004168"/>
    </source>
</evidence>
<dbReference type="PRINTS" id="PR00112">
    <property type="entry name" value="ACYLPHPHTASE"/>
</dbReference>
<dbReference type="NCBIfam" id="NF011000">
    <property type="entry name" value="PRK14426.1"/>
    <property type="match status" value="1"/>
</dbReference>
<feature type="active site" evidence="4">
    <location>
        <position position="18"/>
    </location>
</feature>
<feature type="domain" description="Acylphosphatase-like" evidence="7">
    <location>
        <begin position="3"/>
        <end position="90"/>
    </location>
</feature>
<sequence length="91" mass="10422">MERHHFLVEGRVQGVGFRHWTARTALSLGLTGWVRNLPDGSVEVQAQGERESLERMADWLRRGPSSARVTRLTIIEKPPENGEDSFVIRHF</sequence>
<dbReference type="Proteomes" id="UP000295066">
    <property type="component" value="Unassembled WGS sequence"/>
</dbReference>